<dbReference type="PANTHER" id="PTHR39550:SF1">
    <property type="entry name" value="SLL0658 PROTEIN"/>
    <property type="match status" value="1"/>
</dbReference>
<evidence type="ECO:0000313" key="1">
    <source>
        <dbReference type="EMBL" id="MBC8199900.1"/>
    </source>
</evidence>
<name>A0A8J6N8E0_9BACT</name>
<dbReference type="Proteomes" id="UP000603545">
    <property type="component" value="Unassembled WGS sequence"/>
</dbReference>
<comment type="caution">
    <text evidence="1">The sequence shown here is derived from an EMBL/GenBank/DDBJ whole genome shotgun (WGS) entry which is preliminary data.</text>
</comment>
<protein>
    <submittedName>
        <fullName evidence="1">DUF3368 domain-containing protein</fullName>
    </submittedName>
</protein>
<dbReference type="EMBL" id="JACNLL010000068">
    <property type="protein sequence ID" value="MBC8199900.1"/>
    <property type="molecule type" value="Genomic_DNA"/>
</dbReference>
<dbReference type="InterPro" id="IPR021799">
    <property type="entry name" value="PIN-like_prokaryotic"/>
</dbReference>
<dbReference type="Pfam" id="PF11848">
    <property type="entry name" value="DUF3368"/>
    <property type="match status" value="1"/>
</dbReference>
<reference evidence="1 2" key="1">
    <citation type="submission" date="2020-08" db="EMBL/GenBank/DDBJ databases">
        <title>Bridging the membrane lipid divide: bacteria of the FCB group superphylum have the potential to synthesize archaeal ether lipids.</title>
        <authorList>
            <person name="Villanueva L."/>
            <person name="Von Meijenfeldt F.A.B."/>
            <person name="Westbye A.B."/>
            <person name="Yadav S."/>
            <person name="Hopmans E.C."/>
            <person name="Dutilh B.E."/>
            <person name="Sinninghe Damste J.S."/>
        </authorList>
    </citation>
    <scope>NUCLEOTIDE SEQUENCE [LARGE SCALE GENOMIC DNA]</scope>
    <source>
        <strain evidence="1">NIOZ-UU82</strain>
    </source>
</reference>
<proteinExistence type="predicted"/>
<dbReference type="PANTHER" id="PTHR39550">
    <property type="entry name" value="SLL0658 PROTEIN"/>
    <property type="match status" value="1"/>
</dbReference>
<dbReference type="AlphaFoldDB" id="A0A8J6N8E0"/>
<organism evidence="1 2">
    <name type="scientific">Candidatus Desulfaltia bathyphila</name>
    <dbReference type="NCBI Taxonomy" id="2841697"/>
    <lineage>
        <taxon>Bacteria</taxon>
        <taxon>Pseudomonadati</taxon>
        <taxon>Thermodesulfobacteriota</taxon>
        <taxon>Desulfobacteria</taxon>
        <taxon>Desulfobacterales</taxon>
        <taxon>Desulfobacterales incertae sedis</taxon>
        <taxon>Candidatus Desulfaltia</taxon>
    </lineage>
</organism>
<accession>A0A8J6N8E0</accession>
<evidence type="ECO:0000313" key="2">
    <source>
        <dbReference type="Proteomes" id="UP000603545"/>
    </source>
</evidence>
<gene>
    <name evidence="1" type="ORF">H8E80_07645</name>
</gene>
<sequence length="162" mass="17584">MKIICDTGPIIALAKIDKIYLLKGIAEEVLIPPMVFKELLGKVGDESNQIDRALSDIIRIKESGALDPAAEKALAGLGEGEKQAIGLAFNLKKDILLLLDDRAGRECAEKLNIPTTGLIGLLLILKQKGLVGDIVPFIDELRNKGYWLSDEVINVARRLAGE</sequence>